<dbReference type="SUPFAM" id="SSF53098">
    <property type="entry name" value="Ribonuclease H-like"/>
    <property type="match status" value="1"/>
</dbReference>
<dbReference type="PROSITE" id="PS50994">
    <property type="entry name" value="INTEGRASE"/>
    <property type="match status" value="1"/>
</dbReference>
<dbReference type="PANTHER" id="PTHR37984">
    <property type="entry name" value="PROTEIN CBG26694"/>
    <property type="match status" value="1"/>
</dbReference>
<keyword evidence="4" id="KW-1185">Reference proteome</keyword>
<evidence type="ECO:0000259" key="2">
    <source>
        <dbReference type="PROSITE" id="PS50994"/>
    </source>
</evidence>
<dbReference type="Gene3D" id="3.30.420.10">
    <property type="entry name" value="Ribonuclease H-like superfamily/Ribonuclease H"/>
    <property type="match status" value="1"/>
</dbReference>
<dbReference type="GO" id="GO:0015074">
    <property type="term" value="P:DNA integration"/>
    <property type="evidence" value="ECO:0007669"/>
    <property type="project" value="InterPro"/>
</dbReference>
<organism evidence="3 4">
    <name type="scientific">Erysiphe pulchra</name>
    <dbReference type="NCBI Taxonomy" id="225359"/>
    <lineage>
        <taxon>Eukaryota</taxon>
        <taxon>Fungi</taxon>
        <taxon>Dikarya</taxon>
        <taxon>Ascomycota</taxon>
        <taxon>Pezizomycotina</taxon>
        <taxon>Leotiomycetes</taxon>
        <taxon>Erysiphales</taxon>
        <taxon>Erysiphaceae</taxon>
        <taxon>Erysiphe</taxon>
    </lineage>
</organism>
<evidence type="ECO:0000313" key="4">
    <source>
        <dbReference type="Proteomes" id="UP000237438"/>
    </source>
</evidence>
<dbReference type="InterPro" id="IPR012337">
    <property type="entry name" value="RNaseH-like_sf"/>
</dbReference>
<protein>
    <recommendedName>
        <fullName evidence="2">Integrase catalytic domain-containing protein</fullName>
    </recommendedName>
</protein>
<name>A0A2S4PJ75_9PEZI</name>
<sequence length="378" mass="43512">MSCATHGIARRSQKQSSARVDAPLIMIGMDFIGPLPEARLSLEETIRVCNPQLNSYNVAWKSKEQPSYWGFSGKKNFTHTFVVVDYFSRFVWAFPCSTPDQAEAIRYLIWLFSTFGMPVSIYADIGTHFTGRSMMRFLQDQKVLFTPAPSGAKRATGMVEKSNDLLEMILKKQSNKSDWPLFVNRGAYELNRREIKHLGFSPYEILLGYQPPSTLEIKFPSIKRSKYISEMANFDWHVIQNVENLQAQDNAVVHHVARMETTRSEAIRKDDWRRKLQKEKHDMGISQNLKFIPGSLVMLYDHARAKLKLHASYRGPFVVAGFAGEHEKSYSLRQVDGQKIKYSYHGDQLRPFRLREGYLITGNEKRIPAYQNLRSGKA</sequence>
<evidence type="ECO:0000256" key="1">
    <source>
        <dbReference type="ARBA" id="ARBA00022884"/>
    </source>
</evidence>
<dbReference type="GO" id="GO:0005634">
    <property type="term" value="C:nucleus"/>
    <property type="evidence" value="ECO:0007669"/>
    <property type="project" value="UniProtKB-ARBA"/>
</dbReference>
<dbReference type="PANTHER" id="PTHR37984:SF5">
    <property type="entry name" value="PROTEIN NYNRIN-LIKE"/>
    <property type="match status" value="1"/>
</dbReference>
<proteinExistence type="predicted"/>
<dbReference type="Proteomes" id="UP000237438">
    <property type="component" value="Unassembled WGS sequence"/>
</dbReference>
<accession>A0A2S4PJ75</accession>
<feature type="non-terminal residue" evidence="3">
    <location>
        <position position="378"/>
    </location>
</feature>
<dbReference type="InterPro" id="IPR001584">
    <property type="entry name" value="Integrase_cat-core"/>
</dbReference>
<dbReference type="STRING" id="225359.A0A2S4PJ75"/>
<feature type="domain" description="Integrase catalytic" evidence="2">
    <location>
        <begin position="47"/>
        <end position="210"/>
    </location>
</feature>
<evidence type="ECO:0000313" key="3">
    <source>
        <dbReference type="EMBL" id="POS82074.1"/>
    </source>
</evidence>
<keyword evidence="1" id="KW-0694">RNA-binding</keyword>
<dbReference type="EMBL" id="PEDP01004444">
    <property type="protein sequence ID" value="POS82074.1"/>
    <property type="molecule type" value="Genomic_DNA"/>
</dbReference>
<gene>
    <name evidence="3" type="ORF">EPUL_006548</name>
</gene>
<reference evidence="3 4" key="1">
    <citation type="submission" date="2017-10" db="EMBL/GenBank/DDBJ databases">
        <title>Development of genomic resources for the powdery mildew, Erysiphe pulchra.</title>
        <authorList>
            <person name="Wadl P.A."/>
            <person name="Mack B.M."/>
            <person name="Moore G."/>
            <person name="Beltz S.B."/>
        </authorList>
    </citation>
    <scope>NUCLEOTIDE SEQUENCE [LARGE SCALE GENOMIC DNA]</scope>
    <source>
        <strain evidence="3">Cflorida</strain>
    </source>
</reference>
<dbReference type="InterPro" id="IPR050951">
    <property type="entry name" value="Retrovirus_Pol_polyprotein"/>
</dbReference>
<dbReference type="InterPro" id="IPR036397">
    <property type="entry name" value="RNaseH_sf"/>
</dbReference>
<comment type="caution">
    <text evidence="3">The sequence shown here is derived from an EMBL/GenBank/DDBJ whole genome shotgun (WGS) entry which is preliminary data.</text>
</comment>
<dbReference type="OrthoDB" id="5153223at2759"/>
<dbReference type="GO" id="GO:0003723">
    <property type="term" value="F:RNA binding"/>
    <property type="evidence" value="ECO:0007669"/>
    <property type="project" value="UniProtKB-KW"/>
</dbReference>
<dbReference type="AlphaFoldDB" id="A0A2S4PJ75"/>